<dbReference type="SUPFAM" id="SSF52540">
    <property type="entry name" value="P-loop containing nucleoside triphosphate hydrolases"/>
    <property type="match status" value="2"/>
</dbReference>
<evidence type="ECO:0000256" key="1">
    <source>
        <dbReference type="ARBA" id="ARBA00022741"/>
    </source>
</evidence>
<evidence type="ECO:0000256" key="9">
    <source>
        <dbReference type="SAM" id="Coils"/>
    </source>
</evidence>
<feature type="domain" description="Helicase ATP-binding" evidence="10">
    <location>
        <begin position="12"/>
        <end position="180"/>
    </location>
</feature>
<dbReference type="EMBL" id="CP012332">
    <property type="protein sequence ID" value="AKU93237.1"/>
    <property type="molecule type" value="Genomic_DNA"/>
</dbReference>
<evidence type="ECO:0000256" key="7">
    <source>
        <dbReference type="ARBA" id="ARBA00023159"/>
    </source>
</evidence>
<dbReference type="PROSITE" id="PS51194">
    <property type="entry name" value="HELICASE_CTER"/>
    <property type="match status" value="1"/>
</dbReference>
<sequence>MPKPHQLAVVQRVLSARSPRFVLADEVGLGKTIEAGMVYAAMAQTGLAKRVLIVTPAHLSVQWLAEMYHKFHSMFTLLDGERLAKEAEEDPRPAWWRFPKVVTSLELLARSEEHREAIGDPAGRWDLVIFDEAHHLTSPKAYEAAEAAADNTHGLLLLTATPLQLDPLEHFKLLSLVDPATPESFEEFEARLERQGDLSERLRELLKAKEPKAAARAAKAITKILPEDDALIEGASAIADGEEGASERFVSHLAEAYSISSRLIRNRRAMVGGLAPRRLVRHDVKLSADELAFRTAVNEKLAAGELKASGAALASLLKRLDSSPRAAAAALTAQKLPELAEQAKGLEGPSRDAKAKALLDLVKKVRKDEAGAKLLVFAEARETMEYVRDVLARGGIAAGVYHGDLPQLERDRQVARFRDPEGPPVLVSTEVGGEGRNFQFCHHLVNFDLAWSPAAIEQRIGRLDRIGQNHEVRIHCFRVEGTVGAKVFDLMADAVRVFDETVGGLDPVLERVESEVARQVATAKDLDEYQAKLAKRVAQAREEVRRAYDPLLDARSFDKDSVRKLVDRASARLGLDSLDGEELEESLWRVARELDERLEETVIDLARKVGIHADCEEHVDAFQCSFKIGSELAVDALPGFELEEDQAVLGSFWRDTAVVEEENDYFATGHPLVEALFAWIRDGEEGRASWLLSDAMRPATFGFAFTFLPAFPEAEDLAAGSKVPSRQAARYLHKQRFPVAVELARGSDRPRVRDELLEALEDPDGAPAPRGSSGNVLSAAVSAAFAAAKEEAEARLAVEKAAAIARLEADRDAAIGRLELAARRADDLELHALRAEARRISESLDTARRALEAIRLDLDQAAGLLPR</sequence>
<keyword evidence="5" id="KW-0805">Transcription regulation</keyword>
<gene>
    <name evidence="12" type="ORF">AKJ08_3624</name>
</gene>
<dbReference type="GO" id="GO:0003677">
    <property type="term" value="F:DNA binding"/>
    <property type="evidence" value="ECO:0007669"/>
    <property type="project" value="UniProtKB-KW"/>
</dbReference>
<accession>A0A0K1PIA8</accession>
<evidence type="ECO:0000256" key="4">
    <source>
        <dbReference type="ARBA" id="ARBA00022840"/>
    </source>
</evidence>
<dbReference type="Pfam" id="PF00271">
    <property type="entry name" value="Helicase_C"/>
    <property type="match status" value="1"/>
</dbReference>
<dbReference type="PANTHER" id="PTHR45766:SF6">
    <property type="entry name" value="SWI_SNF-RELATED MATRIX-ASSOCIATED ACTIN-DEPENDENT REGULATOR OF CHROMATIN SUBFAMILY A-LIKE PROTEIN 1"/>
    <property type="match status" value="1"/>
</dbReference>
<proteinExistence type="predicted"/>
<dbReference type="Proteomes" id="UP000055590">
    <property type="component" value="Chromosome"/>
</dbReference>
<protein>
    <submittedName>
        <fullName evidence="12">RNA polymerase associated protein RapA</fullName>
    </submittedName>
</protein>
<keyword evidence="2" id="KW-0378">Hydrolase</keyword>
<keyword evidence="1" id="KW-0547">Nucleotide-binding</keyword>
<dbReference type="PATRIC" id="fig|1391653.3.peg.3781"/>
<evidence type="ECO:0000256" key="2">
    <source>
        <dbReference type="ARBA" id="ARBA00022801"/>
    </source>
</evidence>
<dbReference type="InterPro" id="IPR000330">
    <property type="entry name" value="SNF2_N"/>
</dbReference>
<feature type="domain" description="Helicase C-terminal" evidence="11">
    <location>
        <begin position="357"/>
        <end position="513"/>
    </location>
</feature>
<dbReference type="Pfam" id="PF12137">
    <property type="entry name" value="RapA_C"/>
    <property type="match status" value="1"/>
</dbReference>
<keyword evidence="9" id="KW-0175">Coiled coil</keyword>
<dbReference type="GO" id="GO:0005524">
    <property type="term" value="F:ATP binding"/>
    <property type="evidence" value="ECO:0007669"/>
    <property type="project" value="UniProtKB-KW"/>
</dbReference>
<dbReference type="CDD" id="cd18011">
    <property type="entry name" value="DEXDc_RapA"/>
    <property type="match status" value="1"/>
</dbReference>
<dbReference type="InterPro" id="IPR057342">
    <property type="entry name" value="DEXDc_RapA"/>
</dbReference>
<dbReference type="Gene3D" id="3.40.50.10810">
    <property type="entry name" value="Tandem AAA-ATPase domain"/>
    <property type="match status" value="1"/>
</dbReference>
<evidence type="ECO:0000256" key="8">
    <source>
        <dbReference type="ARBA" id="ARBA00023163"/>
    </source>
</evidence>
<evidence type="ECO:0000256" key="3">
    <source>
        <dbReference type="ARBA" id="ARBA00022806"/>
    </source>
</evidence>
<dbReference type="Gene3D" id="3.40.50.300">
    <property type="entry name" value="P-loop containing nucleotide triphosphate hydrolases"/>
    <property type="match status" value="1"/>
</dbReference>
<keyword evidence="8" id="KW-0804">Transcription</keyword>
<dbReference type="InterPro" id="IPR022737">
    <property type="entry name" value="RapA_C"/>
</dbReference>
<dbReference type="PANTHER" id="PTHR45766">
    <property type="entry name" value="DNA ANNEALING HELICASE AND ENDONUCLEASE ZRANB3 FAMILY MEMBER"/>
    <property type="match status" value="1"/>
</dbReference>
<evidence type="ECO:0000259" key="11">
    <source>
        <dbReference type="PROSITE" id="PS51194"/>
    </source>
</evidence>
<evidence type="ECO:0000256" key="5">
    <source>
        <dbReference type="ARBA" id="ARBA00023015"/>
    </source>
</evidence>
<dbReference type="PROSITE" id="PS51192">
    <property type="entry name" value="HELICASE_ATP_BIND_1"/>
    <property type="match status" value="1"/>
</dbReference>
<organism evidence="12 13">
    <name type="scientific">Vulgatibacter incomptus</name>
    <dbReference type="NCBI Taxonomy" id="1391653"/>
    <lineage>
        <taxon>Bacteria</taxon>
        <taxon>Pseudomonadati</taxon>
        <taxon>Myxococcota</taxon>
        <taxon>Myxococcia</taxon>
        <taxon>Myxococcales</taxon>
        <taxon>Cystobacterineae</taxon>
        <taxon>Vulgatibacteraceae</taxon>
        <taxon>Vulgatibacter</taxon>
    </lineage>
</organism>
<keyword evidence="7" id="KW-0010">Activator</keyword>
<dbReference type="CDD" id="cd18793">
    <property type="entry name" value="SF2_C_SNF"/>
    <property type="match status" value="1"/>
</dbReference>
<dbReference type="SMART" id="SM00490">
    <property type="entry name" value="HELICc"/>
    <property type="match status" value="1"/>
</dbReference>
<dbReference type="InterPro" id="IPR049730">
    <property type="entry name" value="SNF2/RAD54-like_C"/>
</dbReference>
<evidence type="ECO:0000313" key="12">
    <source>
        <dbReference type="EMBL" id="AKU93237.1"/>
    </source>
</evidence>
<keyword evidence="3" id="KW-0347">Helicase</keyword>
<evidence type="ECO:0000259" key="10">
    <source>
        <dbReference type="PROSITE" id="PS51192"/>
    </source>
</evidence>
<dbReference type="AlphaFoldDB" id="A0A0K1PIA8"/>
<keyword evidence="13" id="KW-1185">Reference proteome</keyword>
<dbReference type="GO" id="GO:0004386">
    <property type="term" value="F:helicase activity"/>
    <property type="evidence" value="ECO:0007669"/>
    <property type="project" value="UniProtKB-KW"/>
</dbReference>
<dbReference type="STRING" id="1391653.AKJ08_3624"/>
<dbReference type="InterPro" id="IPR027417">
    <property type="entry name" value="P-loop_NTPase"/>
</dbReference>
<name>A0A0K1PIA8_9BACT</name>
<dbReference type="InterPro" id="IPR038718">
    <property type="entry name" value="SNF2-like_sf"/>
</dbReference>
<dbReference type="SMART" id="SM00487">
    <property type="entry name" value="DEXDc"/>
    <property type="match status" value="1"/>
</dbReference>
<dbReference type="GO" id="GO:0016817">
    <property type="term" value="F:hydrolase activity, acting on acid anhydrides"/>
    <property type="evidence" value="ECO:0007669"/>
    <property type="project" value="InterPro"/>
</dbReference>
<dbReference type="InterPro" id="IPR001650">
    <property type="entry name" value="Helicase_C-like"/>
</dbReference>
<feature type="coiled-coil region" evidence="9">
    <location>
        <begin position="804"/>
        <end position="850"/>
    </location>
</feature>
<dbReference type="RefSeq" id="WP_240475397.1">
    <property type="nucleotide sequence ID" value="NZ_CP012332.1"/>
</dbReference>
<dbReference type="InterPro" id="IPR014001">
    <property type="entry name" value="Helicase_ATP-bd"/>
</dbReference>
<evidence type="ECO:0000313" key="13">
    <source>
        <dbReference type="Proteomes" id="UP000055590"/>
    </source>
</evidence>
<keyword evidence="6" id="KW-0238">DNA-binding</keyword>
<keyword evidence="4" id="KW-0067">ATP-binding</keyword>
<evidence type="ECO:0000256" key="6">
    <source>
        <dbReference type="ARBA" id="ARBA00023125"/>
    </source>
</evidence>
<dbReference type="KEGG" id="vin:AKJ08_3624"/>
<dbReference type="Pfam" id="PF00176">
    <property type="entry name" value="SNF2-rel_dom"/>
    <property type="match status" value="1"/>
</dbReference>
<reference evidence="12 13" key="1">
    <citation type="submission" date="2015-08" db="EMBL/GenBank/DDBJ databases">
        <authorList>
            <person name="Babu N.S."/>
            <person name="Beckwith C.J."/>
            <person name="Beseler K.G."/>
            <person name="Brison A."/>
            <person name="Carone J.V."/>
            <person name="Caskin T.P."/>
            <person name="Diamond M."/>
            <person name="Durham M.E."/>
            <person name="Foxe J.M."/>
            <person name="Go M."/>
            <person name="Henderson B.A."/>
            <person name="Jones I.B."/>
            <person name="McGettigan J.A."/>
            <person name="Micheletti S.J."/>
            <person name="Nasrallah M.E."/>
            <person name="Ortiz D."/>
            <person name="Piller C.R."/>
            <person name="Privatt S.R."/>
            <person name="Schneider S.L."/>
            <person name="Sharp S."/>
            <person name="Smith T.C."/>
            <person name="Stanton J.D."/>
            <person name="Ullery H.E."/>
            <person name="Wilson R.J."/>
            <person name="Serrano M.G."/>
            <person name="Buck G."/>
            <person name="Lee V."/>
            <person name="Wang Y."/>
            <person name="Carvalho R."/>
            <person name="Voegtly L."/>
            <person name="Shi R."/>
            <person name="Duckworth R."/>
            <person name="Johnson A."/>
            <person name="Loviza R."/>
            <person name="Walstead R."/>
            <person name="Shah Z."/>
            <person name="Kiflezghi M."/>
            <person name="Wade K."/>
            <person name="Ball S.L."/>
            <person name="Bradley K.W."/>
            <person name="Asai D.J."/>
            <person name="Bowman C.A."/>
            <person name="Russell D.A."/>
            <person name="Pope W.H."/>
            <person name="Jacobs-Sera D."/>
            <person name="Hendrix R.W."/>
            <person name="Hatfull G.F."/>
        </authorList>
    </citation>
    <scope>NUCLEOTIDE SEQUENCE [LARGE SCALE GENOMIC DNA]</scope>
    <source>
        <strain evidence="12 13">DSM 27710</strain>
    </source>
</reference>